<proteinExistence type="inferred from homology"/>
<evidence type="ECO:0000256" key="2">
    <source>
        <dbReference type="ARBA" id="ARBA00022618"/>
    </source>
</evidence>
<evidence type="ECO:0000256" key="6">
    <source>
        <dbReference type="HAMAP-Rule" id="MF_00267"/>
    </source>
</evidence>
<sequence>MLSRIQMAQSSIELKGSSFTLTVLHIHDEDPEAIKKAIQEKIDQAPEFLRNAPVVFNVTGLLNANTILSCYKIISEAGLKIVGVSGCTNTKLRQAITDIGLPLLSEGQNQKTQNKKTANIAPTEHGKTRIITTHVRSGQRIYAANCDLIVNANVSAGAELIADGNIHIYGMMRGRVLAGASGDNNCQIYCTHLQAELVSIADQFWLSEQIPADFIGKAARLCLVNNELTIDNII</sequence>
<dbReference type="EMBL" id="CP038613">
    <property type="protein sequence ID" value="QBY43294.1"/>
    <property type="molecule type" value="Genomic_DNA"/>
</dbReference>
<protein>
    <recommendedName>
        <fullName evidence="6">Probable septum site-determining protein MinC</fullName>
    </recommendedName>
</protein>
<evidence type="ECO:0000313" key="9">
    <source>
        <dbReference type="EMBL" id="CBA72241.1"/>
    </source>
</evidence>
<dbReference type="Gene3D" id="2.160.20.70">
    <property type="match status" value="1"/>
</dbReference>
<evidence type="ECO:0000313" key="11">
    <source>
        <dbReference type="Proteomes" id="UP000295134"/>
    </source>
</evidence>
<dbReference type="GO" id="GO:0000902">
    <property type="term" value="P:cell morphogenesis"/>
    <property type="evidence" value="ECO:0007669"/>
    <property type="project" value="InterPro"/>
</dbReference>
<evidence type="ECO:0000256" key="1">
    <source>
        <dbReference type="ARBA" id="ARBA00006291"/>
    </source>
</evidence>
<evidence type="ECO:0000259" key="8">
    <source>
        <dbReference type="Pfam" id="PF05209"/>
    </source>
</evidence>
<organism evidence="9">
    <name type="scientific">Arsenophonus nasoniae</name>
    <name type="common">son-killer infecting Nasonia vitripennis</name>
    <dbReference type="NCBI Taxonomy" id="638"/>
    <lineage>
        <taxon>Bacteria</taxon>
        <taxon>Pseudomonadati</taxon>
        <taxon>Pseudomonadota</taxon>
        <taxon>Gammaproteobacteria</taxon>
        <taxon>Enterobacterales</taxon>
        <taxon>Morganellaceae</taxon>
        <taxon>Arsenophonus</taxon>
    </lineage>
</organism>
<dbReference type="Pfam" id="PF05209">
    <property type="entry name" value="MinC_N"/>
    <property type="match status" value="1"/>
</dbReference>
<dbReference type="Proteomes" id="UP000295134">
    <property type="component" value="Chromosome"/>
</dbReference>
<keyword evidence="4 6" id="KW-0131">Cell cycle</keyword>
<dbReference type="InterPro" id="IPR036145">
    <property type="entry name" value="MinC_C_sf"/>
</dbReference>
<dbReference type="PANTHER" id="PTHR34108:SF1">
    <property type="entry name" value="SEPTUM SITE-DETERMINING PROTEIN MINC"/>
    <property type="match status" value="1"/>
</dbReference>
<dbReference type="InterPro" id="IPR005526">
    <property type="entry name" value="Septum_form_inhib_MinC_C"/>
</dbReference>
<name>D2TXW5_9GAMM</name>
<dbReference type="HAMAP" id="MF_00267">
    <property type="entry name" value="MinC"/>
    <property type="match status" value="1"/>
</dbReference>
<comment type="function">
    <text evidence="5 6">Cell division inhibitor that blocks the formation of polar Z ring septums. Rapidly oscillates between the poles of the cell to destabilize FtsZ filaments that have formed before they mature into polar Z rings. Prevents FtsZ polymerization.</text>
</comment>
<dbReference type="InterPro" id="IPR016098">
    <property type="entry name" value="CAP/MinC_C"/>
</dbReference>
<dbReference type="Pfam" id="PF03775">
    <property type="entry name" value="MinC_C"/>
    <property type="match status" value="1"/>
</dbReference>
<evidence type="ECO:0000313" key="10">
    <source>
        <dbReference type="EMBL" id="QBY43294.1"/>
    </source>
</evidence>
<feature type="domain" description="Septum formation inhibitor MinC C-terminal" evidence="7">
    <location>
        <begin position="130"/>
        <end position="230"/>
    </location>
</feature>
<dbReference type="NCBIfam" id="TIGR01222">
    <property type="entry name" value="minC"/>
    <property type="match status" value="1"/>
</dbReference>
<comment type="subunit">
    <text evidence="6">Interacts with MinD and FtsZ.</text>
</comment>
<reference evidence="9" key="1">
    <citation type="journal article" date="2010" name="Insect Mol. Biol.">
        <title>The draft genome sequence of Arsenophonus nasoniae, son-killer bacterium of Nasonia vitripennis, reveals genes associated with virulence and symbiosis.</title>
        <authorList>
            <person name="Wilkes T."/>
            <person name="Darby A.C."/>
            <person name="Choi J."/>
            <person name="Colborne J.K."/>
            <person name="Werren J.H."/>
            <person name="Hurst G.D.D."/>
        </authorList>
    </citation>
    <scope>NUCLEOTIDE SEQUENCE</scope>
</reference>
<accession>D2TXW5</accession>
<keyword evidence="2 6" id="KW-0132">Cell division</keyword>
<evidence type="ECO:0000256" key="3">
    <source>
        <dbReference type="ARBA" id="ARBA00023210"/>
    </source>
</evidence>
<keyword evidence="3 6" id="KW-0717">Septation</keyword>
<evidence type="ECO:0000259" key="7">
    <source>
        <dbReference type="Pfam" id="PF03775"/>
    </source>
</evidence>
<comment type="similarity">
    <text evidence="1 6">Belongs to the MinC family.</text>
</comment>
<evidence type="ECO:0000256" key="4">
    <source>
        <dbReference type="ARBA" id="ARBA00023306"/>
    </source>
</evidence>
<dbReference type="PANTHER" id="PTHR34108">
    <property type="entry name" value="SEPTUM SITE-DETERMINING PROTEIN MINC"/>
    <property type="match status" value="1"/>
</dbReference>
<dbReference type="AlphaFoldDB" id="D2TXW5"/>
<evidence type="ECO:0000256" key="5">
    <source>
        <dbReference type="ARBA" id="ARBA00025606"/>
    </source>
</evidence>
<dbReference type="SUPFAM" id="SSF63848">
    <property type="entry name" value="Cell-division inhibitor MinC, C-terminal domain"/>
    <property type="match status" value="1"/>
</dbReference>
<dbReference type="GO" id="GO:1901891">
    <property type="term" value="P:regulation of cell septum assembly"/>
    <property type="evidence" value="ECO:0007669"/>
    <property type="project" value="InterPro"/>
</dbReference>
<dbReference type="InterPro" id="IPR007874">
    <property type="entry name" value="MinC_N"/>
</dbReference>
<dbReference type="EMBL" id="FN545178">
    <property type="protein sequence ID" value="CBA72241.1"/>
    <property type="molecule type" value="Genomic_DNA"/>
</dbReference>
<dbReference type="GO" id="GO:0000917">
    <property type="term" value="P:division septum assembly"/>
    <property type="evidence" value="ECO:0007669"/>
    <property type="project" value="UniProtKB-KW"/>
</dbReference>
<dbReference type="KEGG" id="ans:ArsFIN_18610"/>
<gene>
    <name evidence="6 9" type="primary">minC</name>
    <name evidence="9" type="ORF">ARN_09560</name>
    <name evidence="10" type="ORF">ArsFIN_18610</name>
</gene>
<feature type="domain" description="Septum formation inhibitor MinC N-terminal" evidence="8">
    <location>
        <begin position="12"/>
        <end position="79"/>
    </location>
</feature>
<dbReference type="InterPro" id="IPR013033">
    <property type="entry name" value="MinC"/>
</dbReference>
<reference evidence="10 11" key="2">
    <citation type="submission" date="2019-03" db="EMBL/GenBank/DDBJ databases">
        <title>Long-read sequencing reveals hyperdense prophage content in a complex bacterial symbiont genome.</title>
        <authorList>
            <person name="Frost C.L."/>
            <person name="Siozios S."/>
            <person name="Nadal-Jimenez P."/>
            <person name="Brockhurst M.A."/>
            <person name="King K.C."/>
            <person name="Darby A.C."/>
            <person name="Hurst G.D.D."/>
        </authorList>
    </citation>
    <scope>NUCLEOTIDE SEQUENCE [LARGE SCALE GENOMIC DNA]</scope>
    <source>
        <strain evidence="10 11">FIN</strain>
    </source>
</reference>
<dbReference type="Gene3D" id="3.30.70.260">
    <property type="match status" value="1"/>
</dbReference>
<dbReference type="GO" id="GO:0051302">
    <property type="term" value="P:regulation of cell division"/>
    <property type="evidence" value="ECO:0007669"/>
    <property type="project" value="InterPro"/>
</dbReference>